<evidence type="ECO:0000256" key="7">
    <source>
        <dbReference type="ARBA" id="ARBA00023136"/>
    </source>
</evidence>
<comment type="function">
    <text evidence="9">Part of the tripartite ATP-independent periplasmic (TRAP) transport system.</text>
</comment>
<feature type="transmembrane region" description="Helical" evidence="9">
    <location>
        <begin position="184"/>
        <end position="205"/>
    </location>
</feature>
<evidence type="ECO:0000256" key="8">
    <source>
        <dbReference type="ARBA" id="ARBA00038436"/>
    </source>
</evidence>
<reference evidence="11" key="2">
    <citation type="submission" date="2023-01" db="EMBL/GenBank/DDBJ databases">
        <title>Draft genome sequence of Sulfitobacter pacificus strain NBRC 109915.</title>
        <authorList>
            <person name="Sun Q."/>
            <person name="Mori K."/>
        </authorList>
    </citation>
    <scope>NUCLEOTIDE SEQUENCE</scope>
    <source>
        <strain evidence="11">NBRC 109915</strain>
    </source>
</reference>
<feature type="transmembrane region" description="Helical" evidence="9">
    <location>
        <begin position="106"/>
        <end position="127"/>
    </location>
</feature>
<keyword evidence="2 9" id="KW-0813">Transport</keyword>
<proteinExistence type="inferred from homology"/>
<evidence type="ECO:0000256" key="3">
    <source>
        <dbReference type="ARBA" id="ARBA00022475"/>
    </source>
</evidence>
<comment type="subunit">
    <text evidence="9">The complex comprises the extracytoplasmic solute receptor protein and the two transmembrane proteins.</text>
</comment>
<dbReference type="InterPro" id="IPR055348">
    <property type="entry name" value="DctQ"/>
</dbReference>
<feature type="transmembrane region" description="Helical" evidence="9">
    <location>
        <begin position="231"/>
        <end position="251"/>
    </location>
</feature>
<comment type="similarity">
    <text evidence="8 9">Belongs to the TRAP transporter small permease family.</text>
</comment>
<feature type="transmembrane region" description="Helical" evidence="9">
    <location>
        <begin position="147"/>
        <end position="163"/>
    </location>
</feature>
<keyword evidence="3" id="KW-1003">Cell membrane</keyword>
<feature type="transmembrane region" description="Helical" evidence="9">
    <location>
        <begin position="12"/>
        <end position="33"/>
    </location>
</feature>
<keyword evidence="4 9" id="KW-0997">Cell inner membrane</keyword>
<keyword evidence="12" id="KW-1185">Reference proteome</keyword>
<accession>A0ABQ5VMT5</accession>
<evidence type="ECO:0000256" key="4">
    <source>
        <dbReference type="ARBA" id="ARBA00022519"/>
    </source>
</evidence>
<feature type="transmembrane region" description="Helical" evidence="9">
    <location>
        <begin position="63"/>
        <end position="85"/>
    </location>
</feature>
<evidence type="ECO:0000313" key="11">
    <source>
        <dbReference type="EMBL" id="GLQ28271.1"/>
    </source>
</evidence>
<reference evidence="11" key="1">
    <citation type="journal article" date="2014" name="Int. J. Syst. Evol. Microbiol.">
        <title>Complete genome of a new Firmicutes species belonging to the dominant human colonic microbiota ('Ruminococcus bicirculans') reveals two chromosomes and a selective capacity to utilize plant glucans.</title>
        <authorList>
            <consortium name="NISC Comparative Sequencing Program"/>
            <person name="Wegmann U."/>
            <person name="Louis P."/>
            <person name="Goesmann A."/>
            <person name="Henrissat B."/>
            <person name="Duncan S.H."/>
            <person name="Flint H.J."/>
        </authorList>
    </citation>
    <scope>NUCLEOTIDE SEQUENCE</scope>
    <source>
        <strain evidence="11">NBRC 109915</strain>
    </source>
</reference>
<dbReference type="Pfam" id="PF04290">
    <property type="entry name" value="DctQ"/>
    <property type="match status" value="1"/>
</dbReference>
<gene>
    <name evidence="11" type="ORF">GCM10007927_30740</name>
</gene>
<evidence type="ECO:0000313" key="12">
    <source>
        <dbReference type="Proteomes" id="UP001161388"/>
    </source>
</evidence>
<evidence type="ECO:0000256" key="1">
    <source>
        <dbReference type="ARBA" id="ARBA00004429"/>
    </source>
</evidence>
<keyword evidence="5 9" id="KW-0812">Transmembrane</keyword>
<evidence type="ECO:0000256" key="5">
    <source>
        <dbReference type="ARBA" id="ARBA00022692"/>
    </source>
</evidence>
<dbReference type="PANTHER" id="PTHR35011:SF4">
    <property type="entry name" value="SLL1102 PROTEIN"/>
    <property type="match status" value="1"/>
</dbReference>
<comment type="caution">
    <text evidence="9">Lacks conserved residue(s) required for the propagation of feature annotation.</text>
</comment>
<evidence type="ECO:0000256" key="9">
    <source>
        <dbReference type="RuleBase" id="RU369079"/>
    </source>
</evidence>
<evidence type="ECO:0000256" key="2">
    <source>
        <dbReference type="ARBA" id="ARBA00022448"/>
    </source>
</evidence>
<keyword evidence="6 9" id="KW-1133">Transmembrane helix</keyword>
<feature type="domain" description="Tripartite ATP-independent periplasmic transporters DctQ component" evidence="10">
    <location>
        <begin position="121"/>
        <end position="252"/>
    </location>
</feature>
<dbReference type="EMBL" id="BSNL01000001">
    <property type="protein sequence ID" value="GLQ28271.1"/>
    <property type="molecule type" value="Genomic_DNA"/>
</dbReference>
<evidence type="ECO:0000256" key="6">
    <source>
        <dbReference type="ARBA" id="ARBA00022989"/>
    </source>
</evidence>
<dbReference type="InterPro" id="IPR007387">
    <property type="entry name" value="TRAP_DctQ"/>
</dbReference>
<comment type="subcellular location">
    <subcellularLocation>
        <location evidence="1 9">Cell inner membrane</location>
        <topology evidence="1 9">Multi-pass membrane protein</topology>
    </subcellularLocation>
</comment>
<organism evidence="11 12">
    <name type="scientific">Sulfitobacter pacificus</name>
    <dbReference type="NCBI Taxonomy" id="1499314"/>
    <lineage>
        <taxon>Bacteria</taxon>
        <taxon>Pseudomonadati</taxon>
        <taxon>Pseudomonadota</taxon>
        <taxon>Alphaproteobacteria</taxon>
        <taxon>Rhodobacterales</taxon>
        <taxon>Roseobacteraceae</taxon>
        <taxon>Sulfitobacter</taxon>
    </lineage>
</organism>
<dbReference type="PANTHER" id="PTHR35011">
    <property type="entry name" value="2,3-DIKETO-L-GULONATE TRAP TRANSPORTER SMALL PERMEASE PROTEIN YIAM"/>
    <property type="match status" value="1"/>
</dbReference>
<comment type="caution">
    <text evidence="11">The sequence shown here is derived from an EMBL/GenBank/DDBJ whole genome shotgun (WGS) entry which is preliminary data.</text>
</comment>
<protein>
    <recommendedName>
        <fullName evidence="9">TRAP transporter small permease protein</fullName>
    </recommendedName>
</protein>
<dbReference type="Proteomes" id="UP001161388">
    <property type="component" value="Unassembled WGS sequence"/>
</dbReference>
<dbReference type="RefSeq" id="WP_284374700.1">
    <property type="nucleotide sequence ID" value="NZ_BAABWP010000002.1"/>
</dbReference>
<evidence type="ECO:0000259" key="10">
    <source>
        <dbReference type="Pfam" id="PF04290"/>
    </source>
</evidence>
<name>A0ABQ5VMT5_9RHOB</name>
<keyword evidence="7 9" id="KW-0472">Membrane</keyword>
<sequence>MQRSTGEISEWLVPLAFVATTAWLVWHLPAFLLDWIPYTSDSLRGQVEAIYLRSDVTPNLPGIFGGHIDIVDLSALILTPIIGFIGARGVRPSGMELPGASTLDRAALFIGRVTMMMIAVMTLVMLYEVFMRYIMEKPTEWANEMTLWFASFTFLLSGFYAMQQRSHIRIFLLYDLVPRWLQRVFDSVSTLLIVLFAFFLVYGSYKQVFVNKLYKWELYGSAFNPPIPATLQPMVLIVITLVALQAVLNLFQDWNKMPEVHTDEPDQEEIDAMKRAVGQD</sequence>